<dbReference type="Pfam" id="PF04074">
    <property type="entry name" value="DUF386"/>
    <property type="match status" value="1"/>
</dbReference>
<dbReference type="InterPro" id="IPR037012">
    <property type="entry name" value="NanQ/TabA/YiaL_sf"/>
</dbReference>
<dbReference type="Proteomes" id="UP000241346">
    <property type="component" value="Unassembled WGS sequence"/>
</dbReference>
<evidence type="ECO:0000313" key="1">
    <source>
        <dbReference type="EMBL" id="PSW12759.1"/>
    </source>
</evidence>
<dbReference type="PANTHER" id="PTHR34986:SF1">
    <property type="entry name" value="PROTEIN YIAL"/>
    <property type="match status" value="1"/>
</dbReference>
<reference evidence="1 2" key="1">
    <citation type="submission" date="2018-03" db="EMBL/GenBank/DDBJ databases">
        <title>Whole genome sequencing of Histamine producing bacteria.</title>
        <authorList>
            <person name="Butler K."/>
        </authorList>
    </citation>
    <scope>NUCLEOTIDE SEQUENCE [LARGE SCALE GENOMIC DNA]</scope>
    <source>
        <strain evidence="1 2">DSM 19138</strain>
    </source>
</reference>
<dbReference type="OrthoDB" id="6196468at2"/>
<dbReference type="AlphaFoldDB" id="A0A2T3NEC0"/>
<dbReference type="EMBL" id="PYMB01000004">
    <property type="protein sequence ID" value="PSW12759.1"/>
    <property type="molecule type" value="Genomic_DNA"/>
</dbReference>
<accession>A0A2T3NEC0</accession>
<dbReference type="InterPro" id="IPR049827">
    <property type="entry name" value="NanQ"/>
</dbReference>
<organism evidence="1 2">
    <name type="scientific">Photobacterium rosenbergii</name>
    <dbReference type="NCBI Taxonomy" id="294936"/>
    <lineage>
        <taxon>Bacteria</taxon>
        <taxon>Pseudomonadati</taxon>
        <taxon>Pseudomonadota</taxon>
        <taxon>Gammaproteobacteria</taxon>
        <taxon>Vibrionales</taxon>
        <taxon>Vibrionaceae</taxon>
        <taxon>Photobacterium</taxon>
    </lineage>
</organism>
<evidence type="ECO:0000313" key="2">
    <source>
        <dbReference type="Proteomes" id="UP000241346"/>
    </source>
</evidence>
<gene>
    <name evidence="1" type="ORF">C9J01_12980</name>
</gene>
<dbReference type="PANTHER" id="PTHR34986">
    <property type="entry name" value="EVOLVED BETA-GALACTOSIDASE SUBUNIT BETA"/>
    <property type="match status" value="1"/>
</dbReference>
<name>A0A2T3NEC0_9GAMM</name>
<comment type="caution">
    <text evidence="1">The sequence shown here is derived from an EMBL/GenBank/DDBJ whole genome shotgun (WGS) entry which is preliminary data.</text>
</comment>
<dbReference type="GO" id="GO:0005829">
    <property type="term" value="C:cytosol"/>
    <property type="evidence" value="ECO:0007669"/>
    <property type="project" value="TreeGrafter"/>
</dbReference>
<sequence>MIVGHIDQRETFSYLPAAVHRSLAFLSGTNLETLPVGRHDIDGDKIFVNVMAFETSSAESKLHEVHRDYLDIQFLISGSERIGFAVASEAHTVEKHYDSENDFWLAGAVKGESEVLLEPGMFAIFLPGQPHKPGCTIAAPQPIKKAVVKVHRNLFE</sequence>
<dbReference type="InterPro" id="IPR004375">
    <property type="entry name" value="NanQ/TabA/YiaL"/>
</dbReference>
<dbReference type="NCBIfam" id="TIGR00022">
    <property type="entry name" value="YhcH/YjgK/YiaL family protein"/>
    <property type="match status" value="1"/>
</dbReference>
<protein>
    <submittedName>
        <fullName evidence="1">YhcH/YjgK/YiaL family protein</fullName>
    </submittedName>
</protein>
<dbReference type="SUPFAM" id="SSF51197">
    <property type="entry name" value="Clavaminate synthase-like"/>
    <property type="match status" value="1"/>
</dbReference>
<proteinExistence type="predicted"/>
<dbReference type="NCBIfam" id="NF040884">
    <property type="entry name" value="acetylneur_anom"/>
    <property type="match status" value="1"/>
</dbReference>
<dbReference type="Gene3D" id="2.60.120.370">
    <property type="entry name" value="YhcH/YjgK/YiaL"/>
    <property type="match status" value="1"/>
</dbReference>
<dbReference type="RefSeq" id="WP_107298579.1">
    <property type="nucleotide sequence ID" value="NZ_PYMB01000004.1"/>
</dbReference>